<dbReference type="GO" id="GO:0016787">
    <property type="term" value="F:hydrolase activity"/>
    <property type="evidence" value="ECO:0007669"/>
    <property type="project" value="UniProtKB-KW"/>
</dbReference>
<dbReference type="InterPro" id="IPR041677">
    <property type="entry name" value="DNA2/NAM7_AAA_11"/>
</dbReference>
<dbReference type="GO" id="GO:0005737">
    <property type="term" value="C:cytoplasm"/>
    <property type="evidence" value="ECO:0007669"/>
    <property type="project" value="UniProtKB-SubCell"/>
</dbReference>
<evidence type="ECO:0000256" key="13">
    <source>
        <dbReference type="ARBA" id="ARBA00049390"/>
    </source>
</evidence>
<dbReference type="InterPro" id="IPR014001">
    <property type="entry name" value="Helicase_ATP-bd"/>
</dbReference>
<proteinExistence type="inferred from homology"/>
<dbReference type="GeneID" id="2910959"/>
<evidence type="ECO:0000256" key="10">
    <source>
        <dbReference type="ARBA" id="ARBA00022840"/>
    </source>
</evidence>
<reference evidence="18 19" key="1">
    <citation type="journal article" date="2016" name="PLoS ONE">
        <title>Sequence Assembly of Yarrowia lipolytica Strain W29/CLIB89 Shows Transposable Element Diversity.</title>
        <authorList>
            <person name="Magnan C."/>
            <person name="Yu J."/>
            <person name="Chang I."/>
            <person name="Jahn E."/>
            <person name="Kanomata Y."/>
            <person name="Wu J."/>
            <person name="Zeller M."/>
            <person name="Oakes M."/>
            <person name="Baldi P."/>
            <person name="Sandmeyer S."/>
        </authorList>
    </citation>
    <scope>NUCLEOTIDE SEQUENCE [LARGE SCALE GENOMIC DNA]</scope>
    <source>
        <strain evidence="19">CLIB89(W29)</strain>
    </source>
</reference>
<dbReference type="FunFam" id="3.40.50.300:FF:000097">
    <property type="entry name" value="Regulator of nonsense transcripts 1"/>
    <property type="match status" value="1"/>
</dbReference>
<dbReference type="GO" id="GO:0005524">
    <property type="term" value="F:ATP binding"/>
    <property type="evidence" value="ECO:0007669"/>
    <property type="project" value="UniProtKB-KW"/>
</dbReference>
<name>A0A1D8NFY8_YARLL</name>
<feature type="domain" description="Upf1" evidence="17">
    <location>
        <begin position="65"/>
        <end position="217"/>
    </location>
</feature>
<feature type="domain" description="Helicase ATP-binding" evidence="16">
    <location>
        <begin position="436"/>
        <end position="616"/>
    </location>
</feature>
<comment type="catalytic activity">
    <reaction evidence="12">
        <text>ATP + H2O = ADP + phosphate + H(+)</text>
        <dbReference type="Rhea" id="RHEA:13065"/>
        <dbReference type="ChEBI" id="CHEBI:15377"/>
        <dbReference type="ChEBI" id="CHEBI:15378"/>
        <dbReference type="ChEBI" id="CHEBI:30616"/>
        <dbReference type="ChEBI" id="CHEBI:43474"/>
        <dbReference type="ChEBI" id="CHEBI:456216"/>
        <dbReference type="EC" id="3.6.4.12"/>
    </reaction>
    <physiologicalReaction direction="left-to-right" evidence="12">
        <dbReference type="Rhea" id="RHEA:13066"/>
    </physiologicalReaction>
</comment>
<keyword evidence="7" id="KW-0378">Hydrolase</keyword>
<dbReference type="AlphaFoldDB" id="A0A1D8NFY8"/>
<dbReference type="GO" id="GO:0003724">
    <property type="term" value="F:RNA helicase activity"/>
    <property type="evidence" value="ECO:0007669"/>
    <property type="project" value="UniProtKB-EC"/>
</dbReference>
<gene>
    <name evidence="18" type="ORF">YALI1_D30941g</name>
</gene>
<evidence type="ECO:0000256" key="12">
    <source>
        <dbReference type="ARBA" id="ARBA00048432"/>
    </source>
</evidence>
<dbReference type="InterPro" id="IPR045055">
    <property type="entry name" value="DNA2/NAM7-like"/>
</dbReference>
<comment type="similarity">
    <text evidence="2">Belongs to the DNA2/NAM7 helicase family.</text>
</comment>
<dbReference type="Pfam" id="PF09416">
    <property type="entry name" value="UPF1_Zn_bind"/>
    <property type="match status" value="1"/>
</dbReference>
<comment type="caution">
    <text evidence="15">Lacks conserved residue(s) required for the propagation of feature annotation.</text>
</comment>
<keyword evidence="9" id="KW-0862">Zinc</keyword>
<dbReference type="Gene3D" id="3.40.50.300">
    <property type="entry name" value="P-loop containing nucleotide triphosphate hydrolases"/>
    <property type="match status" value="2"/>
</dbReference>
<dbReference type="Pfam" id="PF18141">
    <property type="entry name" value="UPF1_1B_dom"/>
    <property type="match status" value="1"/>
</dbReference>
<keyword evidence="8" id="KW-0347">Helicase</keyword>
<keyword evidence="10" id="KW-0067">ATP-binding</keyword>
<dbReference type="PANTHER" id="PTHR10887:SF364">
    <property type="entry name" value="REGULATOR OF NONSENSE TRANSCRIPTS 1"/>
    <property type="match status" value="1"/>
</dbReference>
<dbReference type="GO" id="GO:0003723">
    <property type="term" value="F:RNA binding"/>
    <property type="evidence" value="ECO:0007669"/>
    <property type="project" value="InterPro"/>
</dbReference>
<comment type="subcellular location">
    <subcellularLocation>
        <location evidence="1">Cytoplasm</location>
    </subcellularLocation>
</comment>
<dbReference type="Proteomes" id="UP000182444">
    <property type="component" value="Chromosome 1D"/>
</dbReference>
<dbReference type="PROSITE" id="PS51192">
    <property type="entry name" value="HELICASE_ATP_BIND_1"/>
    <property type="match status" value="1"/>
</dbReference>
<dbReference type="CDD" id="cd18808">
    <property type="entry name" value="SF1_C_Upf1"/>
    <property type="match status" value="1"/>
</dbReference>
<evidence type="ECO:0000313" key="19">
    <source>
        <dbReference type="Proteomes" id="UP000182444"/>
    </source>
</evidence>
<keyword evidence="3" id="KW-0963">Cytoplasm</keyword>
<keyword evidence="4" id="KW-0479">Metal-binding</keyword>
<accession>A0A1D8NFY8</accession>
<dbReference type="InterPro" id="IPR047187">
    <property type="entry name" value="SF1_C_Upf1"/>
</dbReference>
<dbReference type="VEuPathDB" id="FungiDB:YALI0_D23881g"/>
<dbReference type="CDD" id="cd18039">
    <property type="entry name" value="DEXXQc_UPF1"/>
    <property type="match status" value="1"/>
</dbReference>
<dbReference type="VEuPathDB" id="FungiDB:YALI1_D30941g"/>
<dbReference type="PANTHER" id="PTHR10887">
    <property type="entry name" value="DNA2/NAM7 HELICASE FAMILY"/>
    <property type="match status" value="1"/>
</dbReference>
<dbReference type="InterPro" id="IPR041679">
    <property type="entry name" value="DNA2/NAM7-like_C"/>
</dbReference>
<dbReference type="SUPFAM" id="SSF52540">
    <property type="entry name" value="P-loop containing nucleoside triphosphate hydrolases"/>
    <property type="match status" value="1"/>
</dbReference>
<dbReference type="RefSeq" id="XP_503209.2">
    <property type="nucleotide sequence ID" value="XM_503209.2"/>
</dbReference>
<evidence type="ECO:0000256" key="15">
    <source>
        <dbReference type="PROSITE-ProRule" id="PRU01341"/>
    </source>
</evidence>
<dbReference type="SMART" id="SM00382">
    <property type="entry name" value="AAA"/>
    <property type="match status" value="1"/>
</dbReference>
<dbReference type="InterPro" id="IPR040812">
    <property type="entry name" value="UPF1_1B_dom"/>
</dbReference>
<protein>
    <submittedName>
        <fullName evidence="18">Uncharacterized protein</fullName>
    </submittedName>
</protein>
<evidence type="ECO:0000256" key="4">
    <source>
        <dbReference type="ARBA" id="ARBA00022723"/>
    </source>
</evidence>
<dbReference type="eggNOG" id="KOG1802">
    <property type="taxonomic scope" value="Eukaryota"/>
</dbReference>
<evidence type="ECO:0000256" key="6">
    <source>
        <dbReference type="ARBA" id="ARBA00022771"/>
    </source>
</evidence>
<organism evidence="18 19">
    <name type="scientific">Yarrowia lipolytica</name>
    <name type="common">Candida lipolytica</name>
    <dbReference type="NCBI Taxonomy" id="4952"/>
    <lineage>
        <taxon>Eukaryota</taxon>
        <taxon>Fungi</taxon>
        <taxon>Dikarya</taxon>
        <taxon>Ascomycota</taxon>
        <taxon>Saccharomycotina</taxon>
        <taxon>Dipodascomycetes</taxon>
        <taxon>Dipodascales</taxon>
        <taxon>Dipodascales incertae sedis</taxon>
        <taxon>Yarrowia</taxon>
    </lineage>
</organism>
<dbReference type="PROSITE" id="PS51997">
    <property type="entry name" value="UPF1_CH_RICH"/>
    <property type="match status" value="1"/>
</dbReference>
<dbReference type="Gene3D" id="2.40.30.230">
    <property type="match status" value="1"/>
</dbReference>
<dbReference type="GO" id="GO:0003678">
    <property type="term" value="F:DNA helicase activity"/>
    <property type="evidence" value="ECO:0007669"/>
    <property type="project" value="UniProtKB-EC"/>
</dbReference>
<evidence type="ECO:0000256" key="14">
    <source>
        <dbReference type="ARBA" id="ARBA00055561"/>
    </source>
</evidence>
<evidence type="ECO:0000256" key="7">
    <source>
        <dbReference type="ARBA" id="ARBA00022801"/>
    </source>
</evidence>
<evidence type="ECO:0000256" key="5">
    <source>
        <dbReference type="ARBA" id="ARBA00022741"/>
    </source>
</evidence>
<keyword evidence="11" id="KW-0866">Nonsense-mediated mRNA decay</keyword>
<evidence type="ECO:0000256" key="8">
    <source>
        <dbReference type="ARBA" id="ARBA00022806"/>
    </source>
</evidence>
<evidence type="ECO:0000256" key="9">
    <source>
        <dbReference type="ARBA" id="ARBA00022833"/>
    </source>
</evidence>
<dbReference type="Pfam" id="PF13086">
    <property type="entry name" value="AAA_11"/>
    <property type="match status" value="1"/>
</dbReference>
<dbReference type="GO" id="GO:0008270">
    <property type="term" value="F:zinc ion binding"/>
    <property type="evidence" value="ECO:0007669"/>
    <property type="project" value="UniProtKB-KW"/>
</dbReference>
<dbReference type="InterPro" id="IPR027417">
    <property type="entry name" value="P-loop_NTPase"/>
</dbReference>
<evidence type="ECO:0000256" key="1">
    <source>
        <dbReference type="ARBA" id="ARBA00004496"/>
    </source>
</evidence>
<evidence type="ECO:0000259" key="16">
    <source>
        <dbReference type="PROSITE" id="PS51192"/>
    </source>
</evidence>
<dbReference type="KEGG" id="yli:2910959"/>
<dbReference type="Pfam" id="PF13087">
    <property type="entry name" value="AAA_12"/>
    <property type="match status" value="1"/>
</dbReference>
<dbReference type="GO" id="GO:0000184">
    <property type="term" value="P:nuclear-transcribed mRNA catabolic process, nonsense-mediated decay"/>
    <property type="evidence" value="ECO:0007669"/>
    <property type="project" value="UniProtKB-KW"/>
</dbReference>
<dbReference type="EMBL" id="CP017556">
    <property type="protein sequence ID" value="AOW04547.1"/>
    <property type="molecule type" value="Genomic_DNA"/>
</dbReference>
<dbReference type="InterPro" id="IPR003593">
    <property type="entry name" value="AAA+_ATPase"/>
</dbReference>
<evidence type="ECO:0000259" key="17">
    <source>
        <dbReference type="PROSITE" id="PS51997"/>
    </source>
</evidence>
<evidence type="ECO:0000256" key="2">
    <source>
        <dbReference type="ARBA" id="ARBA00007913"/>
    </source>
</evidence>
<comment type="catalytic activity">
    <reaction evidence="13">
        <text>ATP + H2O = ADP + phosphate + H(+)</text>
        <dbReference type="Rhea" id="RHEA:13065"/>
        <dbReference type="ChEBI" id="CHEBI:15377"/>
        <dbReference type="ChEBI" id="CHEBI:15378"/>
        <dbReference type="ChEBI" id="CHEBI:30616"/>
        <dbReference type="ChEBI" id="CHEBI:43474"/>
        <dbReference type="ChEBI" id="CHEBI:456216"/>
        <dbReference type="EC" id="3.6.4.13"/>
    </reaction>
    <physiologicalReaction direction="left-to-right" evidence="13">
        <dbReference type="Rhea" id="RHEA:13066"/>
    </physiologicalReaction>
</comment>
<comment type="function">
    <text evidence="14">RNA-dependent helicase required for nonsense-mediated decay (NMD) of aberrant mRNAs containing premature stop codons and modulates the expression level of normal mRNAs. Also capable of unwinding double-stranded DNA and translocating on single-stranded DNA.</text>
</comment>
<dbReference type="Gene3D" id="6.10.140.1240">
    <property type="match status" value="1"/>
</dbReference>
<dbReference type="CDD" id="cd21407">
    <property type="entry name" value="1B_UPF1-like"/>
    <property type="match status" value="1"/>
</dbReference>
<evidence type="ECO:0000256" key="11">
    <source>
        <dbReference type="ARBA" id="ARBA00023161"/>
    </source>
</evidence>
<keyword evidence="6" id="KW-0863">Zinc-finger</keyword>
<dbReference type="SMART" id="SM00487">
    <property type="entry name" value="DEXDc"/>
    <property type="match status" value="1"/>
</dbReference>
<sequence length="976" mass="109219">MKIQIKPHIYTTMSYDKELAGLMDLSGEDSESEFETLSLTSGRESRDYDEFSEYDNGDNIVIGGGKARPAHACVYCGESSPASVVRCLTTNKWFCNGKGGSLNSSHIVAHLVKSRNKTVALHPDSEVGSDVLECYNCGNENVFVLGFVTAKLENVVVLLCRHCIQRSPSDANWDIREWQTLIEDRQFLPWLVPIPRRSESRVTMADVIKAEEAWKTNPSLSWEEALLGNQEEQDEEEEIAEVKATYEDAYEYQRTYGPLVKIEADYDKNMKESQRQSGLTVSWNRALNNNYLCTFYLNLYDLTGTKITVGDEVKLYFEGSESSSTPRWSGTGIVVKTPDNFSEEVTLEIRKGGDEKQIPTGESHPFALEFVWNDITYRRMQQALKLFATDDYSVSGYIYHNLLGHDIPETFLDVPLPEQFSISGFNELNVSQVNAVKQVLRRPFSLIQGPPGTGKTVVSTTIIYHLANIRRQNPEKGSKILVCAPSNVAVDQLAERIASTGIDVLRLTARSRESMSSSVEHLTIQHALRHGDHGFTRLQKLFELKDELGEFSAADEKEFAKLEKKASEAIIRKAEVICCTCSTAGNFKLQNLTFSAVLIDEVTQASEPECLIPLVHGCKQVVFVGDHQQLGPVILNSKAANAGLNKSLFERLILIGHVPIRLMVQYRMHPSLSEFPSNMFYEGSLQNGVTTASRVLKYVDFPWPQPQHPMLFWSNLGQEEISASGTSFLNRTEAANCERIVTRLFKCGVAPDQIGVVTPYEGQRAYVTQYMVSSGSVDEAMYKGVEVQSVDAFQGREKDFIILTCVRSSKTGGIGFLSDPRRLNVALTRAKYGLIILGNPHVLARHPLWLHLITYFRSKRCLVEGPLSALQPCNIQLPKPRPWRGNNRFDRKEKNTASVAGDDYSVASSNVLSEINNDADEQFHDGYSSVFTGGGYQVVDTWGQENSGETSISESLSQRLDQISLEDKKSSFFPMR</sequence>
<keyword evidence="5" id="KW-0547">Nucleotide-binding</keyword>
<dbReference type="InterPro" id="IPR018999">
    <property type="entry name" value="UPF1_CH/ZBD"/>
</dbReference>
<evidence type="ECO:0000256" key="3">
    <source>
        <dbReference type="ARBA" id="ARBA00022490"/>
    </source>
</evidence>
<evidence type="ECO:0000313" key="18">
    <source>
        <dbReference type="EMBL" id="AOW04547.1"/>
    </source>
</evidence>
<dbReference type="CDD" id="cd21400">
    <property type="entry name" value="ZBD_UPF1-like"/>
    <property type="match status" value="1"/>
</dbReference>